<reference evidence="1" key="1">
    <citation type="submission" date="2022-08" db="EMBL/GenBank/DDBJ databases">
        <title>Genome sequencing of akame (Lates japonicus).</title>
        <authorList>
            <person name="Hashiguchi Y."/>
            <person name="Takahashi H."/>
        </authorList>
    </citation>
    <scope>NUCLEOTIDE SEQUENCE</scope>
    <source>
        <strain evidence="1">Kochi</strain>
    </source>
</reference>
<sequence length="78" mass="8123">MPPHTITLPPPKNVIGAAIIIAFSASSPHFDPTIQLGLVVKGSHGRPPGSPMRLEIGCVQSVLDCLVREPSGISSCKP</sequence>
<dbReference type="Proteomes" id="UP001279410">
    <property type="component" value="Unassembled WGS sequence"/>
</dbReference>
<evidence type="ECO:0000313" key="1">
    <source>
        <dbReference type="EMBL" id="GLD72611.1"/>
    </source>
</evidence>
<proteinExistence type="predicted"/>
<dbReference type="AlphaFoldDB" id="A0AAD3NGQ2"/>
<name>A0AAD3NGQ2_LATJO</name>
<organism evidence="1 2">
    <name type="scientific">Lates japonicus</name>
    <name type="common">Japanese lates</name>
    <dbReference type="NCBI Taxonomy" id="270547"/>
    <lineage>
        <taxon>Eukaryota</taxon>
        <taxon>Metazoa</taxon>
        <taxon>Chordata</taxon>
        <taxon>Craniata</taxon>
        <taxon>Vertebrata</taxon>
        <taxon>Euteleostomi</taxon>
        <taxon>Actinopterygii</taxon>
        <taxon>Neopterygii</taxon>
        <taxon>Teleostei</taxon>
        <taxon>Neoteleostei</taxon>
        <taxon>Acanthomorphata</taxon>
        <taxon>Carangaria</taxon>
        <taxon>Carangaria incertae sedis</taxon>
        <taxon>Centropomidae</taxon>
        <taxon>Lates</taxon>
    </lineage>
</organism>
<accession>A0AAD3NGQ2</accession>
<keyword evidence="2" id="KW-1185">Reference proteome</keyword>
<dbReference type="EMBL" id="BRZM01001125">
    <property type="protein sequence ID" value="GLD72611.1"/>
    <property type="molecule type" value="Genomic_DNA"/>
</dbReference>
<comment type="caution">
    <text evidence="1">The sequence shown here is derived from an EMBL/GenBank/DDBJ whole genome shotgun (WGS) entry which is preliminary data.</text>
</comment>
<evidence type="ECO:0000313" key="2">
    <source>
        <dbReference type="Proteomes" id="UP001279410"/>
    </source>
</evidence>
<gene>
    <name evidence="1" type="ORF">AKAME5_002393600</name>
</gene>
<protein>
    <submittedName>
        <fullName evidence="1">Myelin-oligodendrocyte glycoprotein-like isoform X1</fullName>
    </submittedName>
</protein>